<organism evidence="3 4">
    <name type="scientific">Chrysophaeum taylorii</name>
    <dbReference type="NCBI Taxonomy" id="2483200"/>
    <lineage>
        <taxon>Eukaryota</taxon>
        <taxon>Sar</taxon>
        <taxon>Stramenopiles</taxon>
        <taxon>Ochrophyta</taxon>
        <taxon>Pelagophyceae</taxon>
        <taxon>Pelagomonadales</taxon>
        <taxon>Pelagomonadaceae</taxon>
        <taxon>Chrysophaeum</taxon>
    </lineage>
</organism>
<dbReference type="Gene3D" id="3.60.130.10">
    <property type="entry name" value="Clavaminate synthase-like"/>
    <property type="match status" value="1"/>
</dbReference>
<proteinExistence type="predicted"/>
<gene>
    <name evidence="3" type="ORF">CTAYLR_008675</name>
</gene>
<evidence type="ECO:0000256" key="1">
    <source>
        <dbReference type="ARBA" id="ARBA00023002"/>
    </source>
</evidence>
<reference evidence="3" key="1">
    <citation type="submission" date="2023-01" db="EMBL/GenBank/DDBJ databases">
        <title>Metagenome sequencing of chrysophaentin producing Chrysophaeum taylorii.</title>
        <authorList>
            <person name="Davison J."/>
            <person name="Bewley C."/>
        </authorList>
    </citation>
    <scope>NUCLEOTIDE SEQUENCE</scope>
    <source>
        <strain evidence="3">NIES-1699</strain>
    </source>
</reference>
<evidence type="ECO:0000259" key="2">
    <source>
        <dbReference type="Pfam" id="PF02668"/>
    </source>
</evidence>
<dbReference type="EMBL" id="JAQMWT010000020">
    <property type="protein sequence ID" value="KAJ8613891.1"/>
    <property type="molecule type" value="Genomic_DNA"/>
</dbReference>
<name>A0AAD7UQ67_9STRA</name>
<dbReference type="SUPFAM" id="SSF141130">
    <property type="entry name" value="Acetamidase/Formamidase-like"/>
    <property type="match status" value="1"/>
</dbReference>
<keyword evidence="1" id="KW-0560">Oxidoreductase</keyword>
<dbReference type="Pfam" id="PF03069">
    <property type="entry name" value="FmdA_AmdA"/>
    <property type="match status" value="1"/>
</dbReference>
<dbReference type="PANTHER" id="PTHR31891">
    <property type="entry name" value="FORMAMIDASE C869.04-RELATED"/>
    <property type="match status" value="1"/>
</dbReference>
<protein>
    <recommendedName>
        <fullName evidence="2">TauD/TfdA-like domain-containing protein</fullName>
    </recommendedName>
</protein>
<dbReference type="InterPro" id="IPR004304">
    <property type="entry name" value="FmdA_AmdA"/>
</dbReference>
<dbReference type="AlphaFoldDB" id="A0AAD7UQ67"/>
<dbReference type="Gene3D" id="2.60.120.580">
    <property type="entry name" value="Acetamidase/Formamidase-like domains"/>
    <property type="match status" value="2"/>
</dbReference>
<dbReference type="GO" id="GO:0016491">
    <property type="term" value="F:oxidoreductase activity"/>
    <property type="evidence" value="ECO:0007669"/>
    <property type="project" value="UniProtKB-KW"/>
</dbReference>
<accession>A0AAD7UQ67</accession>
<keyword evidence="4" id="KW-1185">Reference proteome</keyword>
<feature type="domain" description="TauD/TfdA-like" evidence="2">
    <location>
        <begin position="9"/>
        <end position="112"/>
    </location>
</feature>
<dbReference type="PANTHER" id="PTHR31891:SF1">
    <property type="entry name" value="FORMAMIDASE C869.04-RELATED"/>
    <property type="match status" value="1"/>
</dbReference>
<dbReference type="GO" id="GO:0016811">
    <property type="term" value="F:hydrolase activity, acting on carbon-nitrogen (but not peptide) bonds, in linear amides"/>
    <property type="evidence" value="ECO:0007669"/>
    <property type="project" value="InterPro"/>
</dbReference>
<sequence>MRFLEARDPERPKATAQDIAAKPDQTWPLIRAVGDGDFVYVNPKNTRGVVDSKNGNHVPGGLELVREVGTLVVEHVYAHKWEPGDLVFWDNRKLLHAASPFDANEFERLLFRSEFAGEIPKVRLRCSPSTVCWGFLEQRPPVLEILSGAVVQVETVGGSPEVVPTNGTWRIPTALGEIHRTVKDRVGPHILTGPIKVQGAEPGDALKVEILETRCPSDWAWTLVPGRTGGGLAMLTGKSTGGVQLDTPRYTRLNEGWAYPSWGGELETAPFFGVLGVAPREGRVNSIPPSDAYGGNLDLKLLTSGATLYLPVQVSGALLFVGDGRARQGDGECCGTALETALDGILRLTVLKTPQITAPRAETDDLLITIACDASLDTAVALALERMLDWLAQLRPRLARLDAYCLCSVAADVRVTQFVNGDSRGAHVALPKQCLPASAS</sequence>
<comment type="caution">
    <text evidence="3">The sequence shown here is derived from an EMBL/GenBank/DDBJ whole genome shotgun (WGS) entry which is preliminary data.</text>
</comment>
<dbReference type="SUPFAM" id="SSF51197">
    <property type="entry name" value="Clavaminate synthase-like"/>
    <property type="match status" value="1"/>
</dbReference>
<dbReference type="Proteomes" id="UP001230188">
    <property type="component" value="Unassembled WGS sequence"/>
</dbReference>
<dbReference type="Pfam" id="PF02668">
    <property type="entry name" value="TauD"/>
    <property type="match status" value="1"/>
</dbReference>
<dbReference type="Gene3D" id="3.10.28.20">
    <property type="entry name" value="Acetamidase/Formamidase-like domains"/>
    <property type="match status" value="1"/>
</dbReference>
<evidence type="ECO:0000313" key="3">
    <source>
        <dbReference type="EMBL" id="KAJ8613891.1"/>
    </source>
</evidence>
<dbReference type="InterPro" id="IPR042098">
    <property type="entry name" value="TauD-like_sf"/>
</dbReference>
<evidence type="ECO:0000313" key="4">
    <source>
        <dbReference type="Proteomes" id="UP001230188"/>
    </source>
</evidence>
<dbReference type="InterPro" id="IPR003819">
    <property type="entry name" value="TauD/TfdA-like"/>
</dbReference>